<feature type="chain" id="PRO_5003778259" evidence="2">
    <location>
        <begin position="23"/>
        <end position="159"/>
    </location>
</feature>
<feature type="region of interest" description="Disordered" evidence="1">
    <location>
        <begin position="48"/>
        <end position="124"/>
    </location>
</feature>
<evidence type="ECO:0000313" key="4">
    <source>
        <dbReference type="Proteomes" id="UP000006352"/>
    </source>
</evidence>
<gene>
    <name evidence="3" type="ORF">FIBRA_04841</name>
</gene>
<evidence type="ECO:0000313" key="3">
    <source>
        <dbReference type="EMBL" id="CCM02734.1"/>
    </source>
</evidence>
<organism evidence="3 4">
    <name type="scientific">Fibroporia radiculosa</name>
    <dbReference type="NCBI Taxonomy" id="599839"/>
    <lineage>
        <taxon>Eukaryota</taxon>
        <taxon>Fungi</taxon>
        <taxon>Dikarya</taxon>
        <taxon>Basidiomycota</taxon>
        <taxon>Agaricomycotina</taxon>
        <taxon>Agaricomycetes</taxon>
        <taxon>Polyporales</taxon>
        <taxon>Fibroporiaceae</taxon>
        <taxon>Fibroporia</taxon>
    </lineage>
</organism>
<dbReference type="HOGENOM" id="CLU_1722404_0_0_1"/>
<evidence type="ECO:0000256" key="1">
    <source>
        <dbReference type="SAM" id="MobiDB-lite"/>
    </source>
</evidence>
<feature type="compositionally biased region" description="Pro residues" evidence="1">
    <location>
        <begin position="52"/>
        <end position="71"/>
    </location>
</feature>
<reference evidence="3 4" key="1">
    <citation type="journal article" date="2012" name="Appl. Environ. Microbiol.">
        <title>Short-read sequencing for genomic analysis of the brown rot fungus Fibroporia radiculosa.</title>
        <authorList>
            <person name="Tang J.D."/>
            <person name="Perkins A.D."/>
            <person name="Sonstegard T.S."/>
            <person name="Schroeder S.G."/>
            <person name="Burgess S.C."/>
            <person name="Diehl S.V."/>
        </authorList>
    </citation>
    <scope>NUCLEOTIDE SEQUENCE [LARGE SCALE GENOMIC DNA]</scope>
    <source>
        <strain evidence="3 4">TFFH 294</strain>
    </source>
</reference>
<keyword evidence="4" id="KW-1185">Reference proteome</keyword>
<name>J4H365_9APHY</name>
<proteinExistence type="predicted"/>
<dbReference type="AlphaFoldDB" id="J4H365"/>
<protein>
    <submittedName>
        <fullName evidence="3">Uncharacterized protein</fullName>
    </submittedName>
</protein>
<dbReference type="RefSeq" id="XP_012182017.1">
    <property type="nucleotide sequence ID" value="XM_012326627.1"/>
</dbReference>
<accession>J4H365</accession>
<dbReference type="InParanoid" id="J4H365"/>
<dbReference type="GeneID" id="24097645"/>
<keyword evidence="2" id="KW-0732">Signal</keyword>
<sequence length="159" mass="17840">MRASTVLVGLGTLVFAPALVLAIERADYSHPAPPVPAKPAGYYKSLTSKPLPALPPALPPKPLYREPPPSPYEYNMRDPRLNMPRLPNPHYSTKPPPPLPNQRHNRRRAAEDGDGEQSGRDEAEWVYHNGIEQFRDGGGRENWHRTRSLVVRALLDELD</sequence>
<feature type="signal peptide" evidence="2">
    <location>
        <begin position="1"/>
        <end position="22"/>
    </location>
</feature>
<dbReference type="EMBL" id="HE797090">
    <property type="protein sequence ID" value="CCM02734.1"/>
    <property type="molecule type" value="Genomic_DNA"/>
</dbReference>
<evidence type="ECO:0000256" key="2">
    <source>
        <dbReference type="SAM" id="SignalP"/>
    </source>
</evidence>
<dbReference type="Proteomes" id="UP000006352">
    <property type="component" value="Unassembled WGS sequence"/>
</dbReference>